<organism evidence="7 8">
    <name type="scientific">Rahnella variigena</name>
    <dbReference type="NCBI Taxonomy" id="574964"/>
    <lineage>
        <taxon>Bacteria</taxon>
        <taxon>Pseudomonadati</taxon>
        <taxon>Pseudomonadota</taxon>
        <taxon>Gammaproteobacteria</taxon>
        <taxon>Enterobacterales</taxon>
        <taxon>Yersiniaceae</taxon>
        <taxon>Rahnella</taxon>
    </lineage>
</organism>
<dbReference type="Proteomes" id="UP000284853">
    <property type="component" value="Unassembled WGS sequence"/>
</dbReference>
<feature type="transmembrane region" description="Helical" evidence="6">
    <location>
        <begin position="120"/>
        <end position="140"/>
    </location>
</feature>
<protein>
    <submittedName>
        <fullName evidence="7">Threonine transporter</fullName>
    </submittedName>
</protein>
<feature type="transmembrane region" description="Helical" evidence="6">
    <location>
        <begin position="147"/>
        <end position="167"/>
    </location>
</feature>
<keyword evidence="8" id="KW-1185">Reference proteome</keyword>
<evidence type="ECO:0000256" key="2">
    <source>
        <dbReference type="ARBA" id="ARBA00022475"/>
    </source>
</evidence>
<evidence type="ECO:0000256" key="3">
    <source>
        <dbReference type="ARBA" id="ARBA00022692"/>
    </source>
</evidence>
<sequence>MQAEWLSVLSIGVALLLGAMSPGQSFVLVAKTAVSSSRRDGLATALGMGVGCAIFSVIALSGLHSILLNVPWLYKVLKVGGGIYLIYLAVQMFRGSHKSLHVDATQSAEIGFRKGFSFGLLTQLCNPNTAIVLAGVFAALLSHHIPVYLYIVLPVLAFTIDTLWYAFVAYVLSSARPRNVYLHYKNVIDRVSGGVMALLGIKLILSK</sequence>
<evidence type="ECO:0000313" key="8">
    <source>
        <dbReference type="Proteomes" id="UP000284853"/>
    </source>
</evidence>
<evidence type="ECO:0000256" key="5">
    <source>
        <dbReference type="ARBA" id="ARBA00023136"/>
    </source>
</evidence>
<dbReference type="GeneID" id="302711002"/>
<evidence type="ECO:0000256" key="6">
    <source>
        <dbReference type="SAM" id="Phobius"/>
    </source>
</evidence>
<keyword evidence="2" id="KW-1003">Cell membrane</keyword>
<dbReference type="RefSeq" id="WP_120161511.1">
    <property type="nucleotide sequence ID" value="NZ_NSDJ01000001.1"/>
</dbReference>
<dbReference type="EMBL" id="NSDJ01000001">
    <property type="protein sequence ID" value="RKF70433.1"/>
    <property type="molecule type" value="Genomic_DNA"/>
</dbReference>
<dbReference type="InterPro" id="IPR001123">
    <property type="entry name" value="LeuE-type"/>
</dbReference>
<keyword evidence="3 6" id="KW-0812">Transmembrane</keyword>
<feature type="transmembrane region" description="Helical" evidence="6">
    <location>
        <begin position="72"/>
        <end position="90"/>
    </location>
</feature>
<dbReference type="PANTHER" id="PTHR30086">
    <property type="entry name" value="ARGININE EXPORTER PROTEIN ARGO"/>
    <property type="match status" value="1"/>
</dbReference>
<evidence type="ECO:0000256" key="1">
    <source>
        <dbReference type="ARBA" id="ARBA00004651"/>
    </source>
</evidence>
<evidence type="ECO:0000313" key="7">
    <source>
        <dbReference type="EMBL" id="RKF70433.1"/>
    </source>
</evidence>
<dbReference type="Pfam" id="PF01810">
    <property type="entry name" value="LysE"/>
    <property type="match status" value="1"/>
</dbReference>
<reference evidence="7 8" key="1">
    <citation type="submission" date="2017-08" db="EMBL/GenBank/DDBJ databases">
        <title>Comparative genomics of bacteria isolated from necrotic lesions of AOD affected trees.</title>
        <authorList>
            <person name="Doonan J."/>
            <person name="Denman S."/>
            <person name="Mcdonald J.E."/>
        </authorList>
    </citation>
    <scope>NUCLEOTIDE SEQUENCE [LARGE SCALE GENOMIC DNA]</scope>
    <source>
        <strain evidence="7 8">CIP 105588</strain>
    </source>
</reference>
<feature type="transmembrane region" description="Helical" evidence="6">
    <location>
        <begin position="41"/>
        <end position="60"/>
    </location>
</feature>
<comment type="subcellular location">
    <subcellularLocation>
        <location evidence="1">Cell membrane</location>
        <topology evidence="1">Multi-pass membrane protein</topology>
    </subcellularLocation>
</comment>
<evidence type="ECO:0000256" key="4">
    <source>
        <dbReference type="ARBA" id="ARBA00022989"/>
    </source>
</evidence>
<comment type="caution">
    <text evidence="7">The sequence shown here is derived from an EMBL/GenBank/DDBJ whole genome shotgun (WGS) entry which is preliminary data.</text>
</comment>
<feature type="transmembrane region" description="Helical" evidence="6">
    <location>
        <begin position="187"/>
        <end position="205"/>
    </location>
</feature>
<proteinExistence type="predicted"/>
<name>A0ABX9PZH6_9GAMM</name>
<accession>A0ABX9PZH6</accession>
<gene>
    <name evidence="7" type="ORF">CKQ54_19540</name>
</gene>
<keyword evidence="4 6" id="KW-1133">Transmembrane helix</keyword>
<dbReference type="PANTHER" id="PTHR30086:SF19">
    <property type="entry name" value="THREONINE EFFLUX PROTEIN"/>
    <property type="match status" value="1"/>
</dbReference>
<keyword evidence="5 6" id="KW-0472">Membrane</keyword>